<proteinExistence type="inferred from homology"/>
<dbReference type="InterPro" id="IPR013049">
    <property type="entry name" value="Spo11/TopoVI_A_N"/>
</dbReference>
<dbReference type="AlphaFoldDB" id="W7ICK1"/>
<keyword evidence="14" id="KW-1185">Reference proteome</keyword>
<dbReference type="Pfam" id="PF21180">
    <property type="entry name" value="TOP6A-Spo11_Toprim"/>
    <property type="match status" value="1"/>
</dbReference>
<dbReference type="PRINTS" id="PR01550">
    <property type="entry name" value="TOP6AFAMILY"/>
</dbReference>
<reference evidence="13 14" key="1">
    <citation type="submission" date="2013-05" db="EMBL/GenBank/DDBJ databases">
        <title>Drechslerella stenobrocha genome reveals carnivorous origination and mechanical trapping mechanism of predatory fungi.</title>
        <authorList>
            <person name="Liu X."/>
            <person name="Zhang W."/>
            <person name="Liu K."/>
        </authorList>
    </citation>
    <scope>NUCLEOTIDE SEQUENCE [LARGE SCALE GENOMIC DNA]</scope>
    <source>
        <strain evidence="13 14">248</strain>
    </source>
</reference>
<dbReference type="OrthoDB" id="5377392at2759"/>
<accession>W7ICK1</accession>
<dbReference type="PANTHER" id="PTHR10848:SF0">
    <property type="entry name" value="MEIOTIC RECOMBINATION PROTEIN SPO11"/>
    <property type="match status" value="1"/>
</dbReference>
<evidence type="ECO:0000256" key="8">
    <source>
        <dbReference type="ARBA" id="ARBA00023125"/>
    </source>
</evidence>
<name>W7ICK1_9PEZI</name>
<dbReference type="EMBL" id="KI966414">
    <property type="protein sequence ID" value="EWC46850.1"/>
    <property type="molecule type" value="Genomic_DNA"/>
</dbReference>
<dbReference type="HOGENOM" id="CLU_498759_0_0_1"/>
<dbReference type="GO" id="GO:0000706">
    <property type="term" value="P:meiotic DNA double-strand break processing"/>
    <property type="evidence" value="ECO:0007669"/>
    <property type="project" value="TreeGrafter"/>
</dbReference>
<comment type="cofactor">
    <cofactor evidence="2">
        <name>Mg(2+)</name>
        <dbReference type="ChEBI" id="CHEBI:18420"/>
    </cofactor>
</comment>
<feature type="compositionally biased region" description="Basic and acidic residues" evidence="10">
    <location>
        <begin position="451"/>
        <end position="473"/>
    </location>
</feature>
<keyword evidence="8" id="KW-0238">DNA-binding</keyword>
<dbReference type="GO" id="GO:0042138">
    <property type="term" value="P:meiotic DNA double-strand break formation"/>
    <property type="evidence" value="ECO:0007669"/>
    <property type="project" value="TreeGrafter"/>
</dbReference>
<evidence type="ECO:0000259" key="12">
    <source>
        <dbReference type="Pfam" id="PF21180"/>
    </source>
</evidence>
<dbReference type="GO" id="GO:0005524">
    <property type="term" value="F:ATP binding"/>
    <property type="evidence" value="ECO:0007669"/>
    <property type="project" value="InterPro"/>
</dbReference>
<dbReference type="InterPro" id="IPR002815">
    <property type="entry name" value="Spo11/TopoVI_A"/>
</dbReference>
<keyword evidence="7" id="KW-0799">Topoisomerase</keyword>
<evidence type="ECO:0000256" key="1">
    <source>
        <dbReference type="ARBA" id="ARBA00000185"/>
    </source>
</evidence>
<evidence type="ECO:0000313" key="13">
    <source>
        <dbReference type="EMBL" id="EWC46850.1"/>
    </source>
</evidence>
<comment type="catalytic activity">
    <reaction evidence="1">
        <text>ATP-dependent breakage, passage and rejoining of double-stranded DNA.</text>
        <dbReference type="EC" id="5.6.2.2"/>
    </reaction>
</comment>
<feature type="compositionally biased region" description="Polar residues" evidence="10">
    <location>
        <begin position="436"/>
        <end position="448"/>
    </location>
</feature>
<dbReference type="InterPro" id="IPR036078">
    <property type="entry name" value="Spo11/TopoVI_A_sf"/>
</dbReference>
<feature type="compositionally biased region" description="Basic residues" evidence="10">
    <location>
        <begin position="480"/>
        <end position="489"/>
    </location>
</feature>
<dbReference type="GO" id="GO:0000228">
    <property type="term" value="C:nuclear chromosome"/>
    <property type="evidence" value="ECO:0007669"/>
    <property type="project" value="TreeGrafter"/>
</dbReference>
<feature type="region of interest" description="Disordered" evidence="10">
    <location>
        <begin position="431"/>
        <end position="490"/>
    </location>
</feature>
<comment type="similarity">
    <text evidence="3">Belongs to the TOP6A family.</text>
</comment>
<dbReference type="InterPro" id="IPR034136">
    <property type="entry name" value="TOPRIM_Topo6A/Spo11"/>
</dbReference>
<evidence type="ECO:0000256" key="4">
    <source>
        <dbReference type="ARBA" id="ARBA00012895"/>
    </source>
</evidence>
<evidence type="ECO:0000256" key="9">
    <source>
        <dbReference type="ARBA" id="ARBA00023235"/>
    </source>
</evidence>
<sequence length="571" mass="62178">MDYDADEDELFSVIDLYERPLPPFIQGDNDDVISDYFGWSDGLEDIAISPGTTAPQLQPPLGETFLQPSIHGAEYAPGGTSAELGAIPLFKETPDITPQPGSAQGLHGSVQHGNATQEPAELPHISTVGGDAADSDGADSELDLPSRVHKLLNESRTDEVITIEWDGTDNFTRPPAFVMDKIDDVFSGFMDVITSKGRLVIKLRGHARKSLRCRKDPTRDIYYKHISIFRSQVTVDNLVDDIATALGVSRRTLHITAAAKGLVCGDLKICKTDGSTINCCIRGEGTLVPASSDIEKVVIGDCDSVLIIEKEVDAIFRTLAESGDWKRLPGRPILLCGKGYPDIATREFARYLYLSKNRTGGFLTLYCLVDYDPHGLDIYTMYKNGSLLFGARTQQQKEHMSVPTLTHLGIKFSDILDYCFTERKAGLSQGFAGKGLTSNTTAPLTPTSPAGEKHQGKEKEEAGEGEMGKKGEEGQEPQSKRLRAARRQRNAAMHQAAAAAAALVEPQGLLLMTAHDRAKAMSMLQRAETDGAADLRNLLFIGYKAEIQVLGDQLVRYLDEKLAAQRIGLAA</sequence>
<feature type="domain" description="Spo11/DNA topoisomerase VI subunit A N-terminal" evidence="11">
    <location>
        <begin position="218"/>
        <end position="255"/>
    </location>
</feature>
<dbReference type="Pfam" id="PF04406">
    <property type="entry name" value="TP6A_N"/>
    <property type="match status" value="1"/>
</dbReference>
<organism evidence="13 14">
    <name type="scientific">Drechslerella stenobrocha 248</name>
    <dbReference type="NCBI Taxonomy" id="1043628"/>
    <lineage>
        <taxon>Eukaryota</taxon>
        <taxon>Fungi</taxon>
        <taxon>Dikarya</taxon>
        <taxon>Ascomycota</taxon>
        <taxon>Pezizomycotina</taxon>
        <taxon>Orbiliomycetes</taxon>
        <taxon>Orbiliales</taxon>
        <taxon>Orbiliaceae</taxon>
        <taxon>Drechslerella</taxon>
    </lineage>
</organism>
<evidence type="ECO:0000256" key="7">
    <source>
        <dbReference type="ARBA" id="ARBA00023029"/>
    </source>
</evidence>
<evidence type="ECO:0000256" key="10">
    <source>
        <dbReference type="SAM" id="MobiDB-lite"/>
    </source>
</evidence>
<keyword evidence="5" id="KW-0479">Metal-binding</keyword>
<evidence type="ECO:0000256" key="2">
    <source>
        <dbReference type="ARBA" id="ARBA00001946"/>
    </source>
</evidence>
<evidence type="ECO:0000256" key="3">
    <source>
        <dbReference type="ARBA" id="ARBA00006559"/>
    </source>
</evidence>
<dbReference type="InterPro" id="IPR036388">
    <property type="entry name" value="WH-like_DNA-bd_sf"/>
</dbReference>
<dbReference type="GO" id="GO:0046872">
    <property type="term" value="F:metal ion binding"/>
    <property type="evidence" value="ECO:0007669"/>
    <property type="project" value="UniProtKB-KW"/>
</dbReference>
<evidence type="ECO:0000313" key="14">
    <source>
        <dbReference type="Proteomes" id="UP000024837"/>
    </source>
</evidence>
<evidence type="ECO:0000256" key="5">
    <source>
        <dbReference type="ARBA" id="ARBA00022723"/>
    </source>
</evidence>
<evidence type="ECO:0000259" key="11">
    <source>
        <dbReference type="Pfam" id="PF04406"/>
    </source>
</evidence>
<keyword evidence="6" id="KW-0460">Magnesium</keyword>
<dbReference type="PANTHER" id="PTHR10848">
    <property type="entry name" value="MEIOTIC RECOMBINATION PROTEIN SPO11"/>
    <property type="match status" value="1"/>
</dbReference>
<dbReference type="CDD" id="cd00223">
    <property type="entry name" value="TOPRIM_TopoIIB_SPO"/>
    <property type="match status" value="1"/>
</dbReference>
<dbReference type="GO" id="GO:0003918">
    <property type="term" value="F:DNA topoisomerase type II (double strand cut, ATP-hydrolyzing) activity"/>
    <property type="evidence" value="ECO:0007669"/>
    <property type="project" value="UniProtKB-EC"/>
</dbReference>
<dbReference type="Gene3D" id="3.40.1360.10">
    <property type="match status" value="2"/>
</dbReference>
<dbReference type="Gene3D" id="1.10.10.10">
    <property type="entry name" value="Winged helix-like DNA-binding domain superfamily/Winged helix DNA-binding domain"/>
    <property type="match status" value="1"/>
</dbReference>
<dbReference type="GO" id="GO:0007131">
    <property type="term" value="P:reciprocal meiotic recombination"/>
    <property type="evidence" value="ECO:0007669"/>
    <property type="project" value="TreeGrafter"/>
</dbReference>
<feature type="domain" description="Topoisomerase 6 subunit A/Spo11 TOPRIM" evidence="12">
    <location>
        <begin position="305"/>
        <end position="424"/>
    </location>
</feature>
<gene>
    <name evidence="13" type="ORF">DRE_03862</name>
</gene>
<keyword evidence="9" id="KW-0413">Isomerase</keyword>
<dbReference type="SUPFAM" id="SSF56726">
    <property type="entry name" value="DNA topoisomerase IV, alpha subunit"/>
    <property type="match status" value="1"/>
</dbReference>
<evidence type="ECO:0000256" key="6">
    <source>
        <dbReference type="ARBA" id="ARBA00022842"/>
    </source>
</evidence>
<dbReference type="EC" id="5.6.2.2" evidence="4"/>
<dbReference type="GO" id="GO:0003677">
    <property type="term" value="F:DNA binding"/>
    <property type="evidence" value="ECO:0007669"/>
    <property type="project" value="UniProtKB-KW"/>
</dbReference>
<protein>
    <recommendedName>
        <fullName evidence="4">DNA topoisomerase (ATP-hydrolyzing)</fullName>
        <ecNumber evidence="4">5.6.2.2</ecNumber>
    </recommendedName>
</protein>
<dbReference type="Proteomes" id="UP000024837">
    <property type="component" value="Unassembled WGS sequence"/>
</dbReference>